<proteinExistence type="predicted"/>
<name>A0A3M0KIG9_HIRRU</name>
<protein>
    <submittedName>
        <fullName evidence="1">Uncharacterized protein</fullName>
    </submittedName>
</protein>
<evidence type="ECO:0000313" key="1">
    <source>
        <dbReference type="EMBL" id="RMC13038.1"/>
    </source>
</evidence>
<sequence>MKLVNGLEEKPYEAWLRTLFSLEEAEWRPHYGLQHSHEGKQRGRCQSLQSHDHLQDLRKWHEAEVGPEMNRERAEPILVLGGEKCCVDMQKKKGIKKKDHI</sequence>
<dbReference type="AlphaFoldDB" id="A0A3M0KIG9"/>
<dbReference type="EMBL" id="QRBI01000106">
    <property type="protein sequence ID" value="RMC13038.1"/>
    <property type="molecule type" value="Genomic_DNA"/>
</dbReference>
<reference evidence="1 2" key="1">
    <citation type="submission" date="2018-07" db="EMBL/GenBank/DDBJ databases">
        <title>A high quality draft genome assembly of the barn swallow (H. rustica rustica).</title>
        <authorList>
            <person name="Formenti G."/>
            <person name="Chiara M."/>
            <person name="Poveda L."/>
            <person name="Francoijs K.-J."/>
            <person name="Bonisoli-Alquati A."/>
            <person name="Canova L."/>
            <person name="Gianfranceschi L."/>
            <person name="Horner D.S."/>
            <person name="Saino N."/>
        </authorList>
    </citation>
    <scope>NUCLEOTIDE SEQUENCE [LARGE SCALE GENOMIC DNA]</scope>
    <source>
        <strain evidence="1">Chelidonia</strain>
        <tissue evidence="1">Blood</tissue>
    </source>
</reference>
<evidence type="ECO:0000313" key="2">
    <source>
        <dbReference type="Proteomes" id="UP000269221"/>
    </source>
</evidence>
<comment type="caution">
    <text evidence="1">The sequence shown here is derived from an EMBL/GenBank/DDBJ whole genome shotgun (WGS) entry which is preliminary data.</text>
</comment>
<gene>
    <name evidence="1" type="ORF">DUI87_10568</name>
</gene>
<accession>A0A3M0KIG9</accession>
<organism evidence="1 2">
    <name type="scientific">Hirundo rustica rustica</name>
    <dbReference type="NCBI Taxonomy" id="333673"/>
    <lineage>
        <taxon>Eukaryota</taxon>
        <taxon>Metazoa</taxon>
        <taxon>Chordata</taxon>
        <taxon>Craniata</taxon>
        <taxon>Vertebrata</taxon>
        <taxon>Euteleostomi</taxon>
        <taxon>Archelosauria</taxon>
        <taxon>Archosauria</taxon>
        <taxon>Dinosauria</taxon>
        <taxon>Saurischia</taxon>
        <taxon>Theropoda</taxon>
        <taxon>Coelurosauria</taxon>
        <taxon>Aves</taxon>
        <taxon>Neognathae</taxon>
        <taxon>Neoaves</taxon>
        <taxon>Telluraves</taxon>
        <taxon>Australaves</taxon>
        <taxon>Passeriformes</taxon>
        <taxon>Sylvioidea</taxon>
        <taxon>Hirundinidae</taxon>
        <taxon>Hirundo</taxon>
    </lineage>
</organism>
<keyword evidence="2" id="KW-1185">Reference proteome</keyword>
<dbReference type="Proteomes" id="UP000269221">
    <property type="component" value="Unassembled WGS sequence"/>
</dbReference>